<dbReference type="PROSITE" id="PS50240">
    <property type="entry name" value="TRYPSIN_DOM"/>
    <property type="match status" value="1"/>
</dbReference>
<name>A0ABD3QMQ8_9STRA</name>
<dbReference type="InterPro" id="IPR018114">
    <property type="entry name" value="TRYPSIN_HIS"/>
</dbReference>
<dbReference type="Pfam" id="PF00089">
    <property type="entry name" value="Trypsin"/>
    <property type="match status" value="1"/>
</dbReference>
<keyword evidence="6" id="KW-0732">Signal</keyword>
<protein>
    <recommendedName>
        <fullName evidence="7">Peptidase S1 domain-containing protein</fullName>
    </recommendedName>
</protein>
<evidence type="ECO:0000256" key="6">
    <source>
        <dbReference type="SAM" id="SignalP"/>
    </source>
</evidence>
<proteinExistence type="inferred from homology"/>
<keyword evidence="2" id="KW-0843">Virulence</keyword>
<feature type="domain" description="Peptidase S1" evidence="7">
    <location>
        <begin position="42"/>
        <end position="289"/>
    </location>
</feature>
<dbReference type="PRINTS" id="PR00722">
    <property type="entry name" value="CHYMOTRYPSIN"/>
</dbReference>
<comment type="similarity">
    <text evidence="1">Belongs to the peptidase S1 family.</text>
</comment>
<feature type="chain" id="PRO_5044771281" description="Peptidase S1 domain-containing protein" evidence="6">
    <location>
        <begin position="25"/>
        <end position="719"/>
    </location>
</feature>
<dbReference type="SMART" id="SM00020">
    <property type="entry name" value="Tryp_SPc"/>
    <property type="match status" value="1"/>
</dbReference>
<dbReference type="PROSITE" id="PS00135">
    <property type="entry name" value="TRYPSIN_SER"/>
    <property type="match status" value="1"/>
</dbReference>
<dbReference type="Proteomes" id="UP001516023">
    <property type="component" value="Unassembled WGS sequence"/>
</dbReference>
<dbReference type="PANTHER" id="PTHR24276">
    <property type="entry name" value="POLYSERASE-RELATED"/>
    <property type="match status" value="1"/>
</dbReference>
<dbReference type="GO" id="GO:0006508">
    <property type="term" value="P:proteolysis"/>
    <property type="evidence" value="ECO:0007669"/>
    <property type="project" value="UniProtKB-KW"/>
</dbReference>
<keyword evidence="4" id="KW-0720">Serine protease</keyword>
<dbReference type="InterPro" id="IPR001314">
    <property type="entry name" value="Peptidase_S1A"/>
</dbReference>
<dbReference type="Gene3D" id="2.40.10.10">
    <property type="entry name" value="Trypsin-like serine proteases"/>
    <property type="match status" value="1"/>
</dbReference>
<evidence type="ECO:0000256" key="3">
    <source>
        <dbReference type="ARBA" id="ARBA00023157"/>
    </source>
</evidence>
<feature type="compositionally biased region" description="Pro residues" evidence="5">
    <location>
        <begin position="599"/>
        <end position="609"/>
    </location>
</feature>
<evidence type="ECO:0000256" key="5">
    <source>
        <dbReference type="SAM" id="MobiDB-lite"/>
    </source>
</evidence>
<keyword evidence="3" id="KW-1015">Disulfide bond</keyword>
<dbReference type="AlphaFoldDB" id="A0ABD3QMQ8"/>
<dbReference type="EMBL" id="JABMIG020000030">
    <property type="protein sequence ID" value="KAL3800841.1"/>
    <property type="molecule type" value="Genomic_DNA"/>
</dbReference>
<dbReference type="InterPro" id="IPR001254">
    <property type="entry name" value="Trypsin_dom"/>
</dbReference>
<dbReference type="PANTHER" id="PTHR24276:SF91">
    <property type="entry name" value="AT26814P-RELATED"/>
    <property type="match status" value="1"/>
</dbReference>
<dbReference type="InterPro" id="IPR050430">
    <property type="entry name" value="Peptidase_S1"/>
</dbReference>
<feature type="region of interest" description="Disordered" evidence="5">
    <location>
        <begin position="596"/>
        <end position="699"/>
    </location>
</feature>
<feature type="compositionally biased region" description="Polar residues" evidence="5">
    <location>
        <begin position="329"/>
        <end position="344"/>
    </location>
</feature>
<evidence type="ECO:0000256" key="4">
    <source>
        <dbReference type="RuleBase" id="RU363034"/>
    </source>
</evidence>
<feature type="signal peptide" evidence="6">
    <location>
        <begin position="1"/>
        <end position="24"/>
    </location>
</feature>
<gene>
    <name evidence="8" type="ORF">HJC23_001678</name>
</gene>
<dbReference type="FunFam" id="2.40.10.10:FF:000178">
    <property type="entry name" value="Trypsin-like serine protease"/>
    <property type="match status" value="1"/>
</dbReference>
<dbReference type="GO" id="GO:0008236">
    <property type="term" value="F:serine-type peptidase activity"/>
    <property type="evidence" value="ECO:0007669"/>
    <property type="project" value="UniProtKB-KW"/>
</dbReference>
<dbReference type="SUPFAM" id="SSF50494">
    <property type="entry name" value="Trypsin-like serine proteases"/>
    <property type="match status" value="1"/>
</dbReference>
<evidence type="ECO:0000256" key="2">
    <source>
        <dbReference type="ARBA" id="ARBA00023026"/>
    </source>
</evidence>
<sequence length="719" mass="77265">MSNMKLRHRSNAAAFLAQVTLVTASITDIRDARQLLTPSTRIIGGTPAQTHRFPYTVSLQYAGEHFCGGSLIAPDIVLTAGHCNGESSIGLSTYNVVVGRYDLDKVWTGESIKIKKEVRHPQFDEVTVDDDFNIVLLNQRVTTTDVYVNLNVDASIPAAGDTVTVVGWGDTDPSDDVLEPSTILMETNLTYITNTRCENSAGLLNTKFGETYTDMQGALTGNMMCATKLGKDACQGDSGGPLVMEGSNGPGSDVQVGVVSWGLGCADKSFPGVYARVSSQYDWIREQVCLLSAAPPESFACNGNGIVTMVDNTVFWTVAPASGPAISSLSLTDEPTPTPTIFTESPTPAPVTPSPTRSPLEGGLKRLLIVLTLDDSPGDTGWSLTTMDTDAIIKEVAVGDYTSSQAGSTLQYEFEVDGEKFYRLTIYDGPGDGFSGTMAVYGGGVISMETMLMQEPGFSRISGTEVLHGFYVGENPEQVVTLRLKFDYYPNEVAYELKNVNDNTTLGLAWFETFQSGTKNAVIKIPIYGPEKGDQRYKFEIWDAGEDGICCAFGQGKYQLFLGPMTDQILLISGGDFGLTESYEFDVEGNVLTQAPVVQTPPTPMPIIPRPIETPKSPPSTPTSALLELNSPAENNSKNVSAVSPSKMPSVNPESTTVSNKEAVSNKEPEATPPTATPTQSLRNPASAQSSVVNSSERTRQHTYLWVSSVLLLGCCIFL</sequence>
<evidence type="ECO:0000313" key="9">
    <source>
        <dbReference type="Proteomes" id="UP001516023"/>
    </source>
</evidence>
<keyword evidence="9" id="KW-1185">Reference proteome</keyword>
<accession>A0ABD3QMQ8</accession>
<keyword evidence="4" id="KW-0378">Hydrolase</keyword>
<keyword evidence="4" id="KW-0645">Protease</keyword>
<dbReference type="PROSITE" id="PS00134">
    <property type="entry name" value="TRYPSIN_HIS"/>
    <property type="match status" value="1"/>
</dbReference>
<evidence type="ECO:0000259" key="7">
    <source>
        <dbReference type="PROSITE" id="PS50240"/>
    </source>
</evidence>
<dbReference type="InterPro" id="IPR043504">
    <property type="entry name" value="Peptidase_S1_PA_chymotrypsin"/>
</dbReference>
<feature type="region of interest" description="Disordered" evidence="5">
    <location>
        <begin position="329"/>
        <end position="358"/>
    </location>
</feature>
<dbReference type="InterPro" id="IPR033116">
    <property type="entry name" value="TRYPSIN_SER"/>
</dbReference>
<feature type="compositionally biased region" description="Polar residues" evidence="5">
    <location>
        <begin position="632"/>
        <end position="663"/>
    </location>
</feature>
<comment type="caution">
    <text evidence="8">The sequence shown here is derived from an EMBL/GenBank/DDBJ whole genome shotgun (WGS) entry which is preliminary data.</text>
</comment>
<reference evidence="8 9" key="1">
    <citation type="journal article" date="2020" name="G3 (Bethesda)">
        <title>Improved Reference Genome for Cyclotella cryptica CCMP332, a Model for Cell Wall Morphogenesis, Salinity Adaptation, and Lipid Production in Diatoms (Bacillariophyta).</title>
        <authorList>
            <person name="Roberts W.R."/>
            <person name="Downey K.M."/>
            <person name="Ruck E.C."/>
            <person name="Traller J.C."/>
            <person name="Alverson A.J."/>
        </authorList>
    </citation>
    <scope>NUCLEOTIDE SEQUENCE [LARGE SCALE GENOMIC DNA]</scope>
    <source>
        <strain evidence="8 9">CCMP332</strain>
    </source>
</reference>
<dbReference type="InterPro" id="IPR009003">
    <property type="entry name" value="Peptidase_S1_PA"/>
</dbReference>
<evidence type="ECO:0000256" key="1">
    <source>
        <dbReference type="ARBA" id="ARBA00007664"/>
    </source>
</evidence>
<feature type="compositionally biased region" description="Polar residues" evidence="5">
    <location>
        <begin position="680"/>
        <end position="696"/>
    </location>
</feature>
<organism evidence="8 9">
    <name type="scientific">Cyclotella cryptica</name>
    <dbReference type="NCBI Taxonomy" id="29204"/>
    <lineage>
        <taxon>Eukaryota</taxon>
        <taxon>Sar</taxon>
        <taxon>Stramenopiles</taxon>
        <taxon>Ochrophyta</taxon>
        <taxon>Bacillariophyta</taxon>
        <taxon>Coscinodiscophyceae</taxon>
        <taxon>Thalassiosirophycidae</taxon>
        <taxon>Stephanodiscales</taxon>
        <taxon>Stephanodiscaceae</taxon>
        <taxon>Cyclotella</taxon>
    </lineage>
</organism>
<evidence type="ECO:0000313" key="8">
    <source>
        <dbReference type="EMBL" id="KAL3800841.1"/>
    </source>
</evidence>
<dbReference type="CDD" id="cd00190">
    <property type="entry name" value="Tryp_SPc"/>
    <property type="match status" value="1"/>
</dbReference>